<comment type="caution">
    <text evidence="6">The sequence shown here is derived from an EMBL/GenBank/DDBJ whole genome shotgun (WGS) entry which is preliminary data.</text>
</comment>
<evidence type="ECO:0000259" key="5">
    <source>
        <dbReference type="PROSITE" id="PS50931"/>
    </source>
</evidence>
<feature type="domain" description="HTH lysR-type" evidence="5">
    <location>
        <begin position="16"/>
        <end position="74"/>
    </location>
</feature>
<name>A0ABQ4G8I6_9ACTN</name>
<dbReference type="InterPro" id="IPR036390">
    <property type="entry name" value="WH_DNA-bd_sf"/>
</dbReference>
<evidence type="ECO:0000256" key="2">
    <source>
        <dbReference type="ARBA" id="ARBA00023015"/>
    </source>
</evidence>
<dbReference type="InterPro" id="IPR000847">
    <property type="entry name" value="LysR_HTH_N"/>
</dbReference>
<dbReference type="Gene3D" id="3.40.190.10">
    <property type="entry name" value="Periplasmic binding protein-like II"/>
    <property type="match status" value="2"/>
</dbReference>
<gene>
    <name evidence="6" type="ORF">Mco01_62930</name>
</gene>
<keyword evidence="7" id="KW-1185">Reference proteome</keyword>
<dbReference type="RefSeq" id="WP_239104028.1">
    <property type="nucleotide sequence ID" value="NZ_BOOC01000036.1"/>
</dbReference>
<evidence type="ECO:0000256" key="1">
    <source>
        <dbReference type="ARBA" id="ARBA00009437"/>
    </source>
</evidence>
<dbReference type="SUPFAM" id="SSF53850">
    <property type="entry name" value="Periplasmic binding protein-like II"/>
    <property type="match status" value="1"/>
</dbReference>
<proteinExistence type="inferred from homology"/>
<evidence type="ECO:0000313" key="6">
    <source>
        <dbReference type="EMBL" id="GIH43293.1"/>
    </source>
</evidence>
<keyword evidence="2" id="KW-0805">Transcription regulation</keyword>
<organism evidence="6 7">
    <name type="scientific">Microbispora corallina</name>
    <dbReference type="NCBI Taxonomy" id="83302"/>
    <lineage>
        <taxon>Bacteria</taxon>
        <taxon>Bacillati</taxon>
        <taxon>Actinomycetota</taxon>
        <taxon>Actinomycetes</taxon>
        <taxon>Streptosporangiales</taxon>
        <taxon>Streptosporangiaceae</taxon>
        <taxon>Microbispora</taxon>
    </lineage>
</organism>
<comment type="similarity">
    <text evidence="1">Belongs to the LysR transcriptional regulatory family.</text>
</comment>
<dbReference type="PANTHER" id="PTHR30346:SF0">
    <property type="entry name" value="HCA OPERON TRANSCRIPTIONAL ACTIVATOR HCAR"/>
    <property type="match status" value="1"/>
</dbReference>
<dbReference type="Pfam" id="PF03466">
    <property type="entry name" value="LysR_substrate"/>
    <property type="match status" value="1"/>
</dbReference>
<dbReference type="Pfam" id="PF00126">
    <property type="entry name" value="HTH_1"/>
    <property type="match status" value="1"/>
</dbReference>
<evidence type="ECO:0000313" key="7">
    <source>
        <dbReference type="Proteomes" id="UP000603904"/>
    </source>
</evidence>
<dbReference type="CDD" id="cd08414">
    <property type="entry name" value="PBP2_LTTR_aromatics_like"/>
    <property type="match status" value="1"/>
</dbReference>
<reference evidence="6 7" key="1">
    <citation type="submission" date="2021-01" db="EMBL/GenBank/DDBJ databases">
        <title>Whole genome shotgun sequence of Microbispora corallina NBRC 16416.</title>
        <authorList>
            <person name="Komaki H."/>
            <person name="Tamura T."/>
        </authorList>
    </citation>
    <scope>NUCLEOTIDE SEQUENCE [LARGE SCALE GENOMIC DNA]</scope>
    <source>
        <strain evidence="6 7">NBRC 16416</strain>
    </source>
</reference>
<dbReference type="PROSITE" id="PS50931">
    <property type="entry name" value="HTH_LYSR"/>
    <property type="match status" value="1"/>
</dbReference>
<dbReference type="Proteomes" id="UP000603904">
    <property type="component" value="Unassembled WGS sequence"/>
</dbReference>
<sequence>MLSAGGPIELQIGAGMEMRDIEIFLTLTEELHFGRAADRLHVSQARVSQAINQQERRLGGALFDRTNRRQIRLTPLGRQLRDDLRPVYAGLRDSLERAHLAARGKTARLRVGLIPGNAHDLRPYWETFRARHPQWELHIRHAPYNNPFAGLRADEIDVLIAWLPVEEPDLTVGPTLFRDPRVLAVAVDHELAARPSASLEMLADFRHTTSDVPVYWGDSYLPTHTPGGHMIERGPRAINMDELLTLVSVGEVVNVLPAHSTRYWPRPDIVWLPFRDFDPLHFGMVWRTDTETDLIRALAQTVRDLGPLEPQR</sequence>
<accession>A0ABQ4G8I6</accession>
<keyword evidence="3" id="KW-0238">DNA-binding</keyword>
<dbReference type="PANTHER" id="PTHR30346">
    <property type="entry name" value="TRANSCRIPTIONAL DUAL REGULATOR HCAR-RELATED"/>
    <property type="match status" value="1"/>
</dbReference>
<evidence type="ECO:0000256" key="3">
    <source>
        <dbReference type="ARBA" id="ARBA00023125"/>
    </source>
</evidence>
<dbReference type="EMBL" id="BOOC01000036">
    <property type="protein sequence ID" value="GIH43293.1"/>
    <property type="molecule type" value="Genomic_DNA"/>
</dbReference>
<keyword evidence="4" id="KW-0804">Transcription</keyword>
<evidence type="ECO:0000256" key="4">
    <source>
        <dbReference type="ARBA" id="ARBA00023163"/>
    </source>
</evidence>
<dbReference type="InterPro" id="IPR036388">
    <property type="entry name" value="WH-like_DNA-bd_sf"/>
</dbReference>
<protein>
    <submittedName>
        <fullName evidence="6">LysR family transcriptional regulator</fullName>
    </submittedName>
</protein>
<dbReference type="Gene3D" id="1.10.10.10">
    <property type="entry name" value="Winged helix-like DNA-binding domain superfamily/Winged helix DNA-binding domain"/>
    <property type="match status" value="1"/>
</dbReference>
<dbReference type="SUPFAM" id="SSF46785">
    <property type="entry name" value="Winged helix' DNA-binding domain"/>
    <property type="match status" value="1"/>
</dbReference>
<dbReference type="InterPro" id="IPR005119">
    <property type="entry name" value="LysR_subst-bd"/>
</dbReference>